<dbReference type="Gene3D" id="3.30.1380.10">
    <property type="match status" value="1"/>
</dbReference>
<reference evidence="2" key="1">
    <citation type="submission" date="2021-04" db="EMBL/GenBank/DDBJ databases">
        <title>Genomes of microviruses identified in yellow-bellied marmot fecal samples.</title>
        <authorList>
            <person name="Varsani A."/>
            <person name="Kraberger S."/>
            <person name="Chatterjee A."/>
            <person name="Richet C."/>
            <person name="Fontenele R.S."/>
            <person name="Schmidlin K."/>
            <person name="Blumstein D.T."/>
        </authorList>
    </citation>
    <scope>NUCLEOTIDE SEQUENCE</scope>
    <source>
        <strain evidence="2">Mar56</strain>
    </source>
</reference>
<feature type="domain" description="Peptidase M15A C-terminal" evidence="1">
    <location>
        <begin position="25"/>
        <end position="78"/>
    </location>
</feature>
<proteinExistence type="predicted"/>
<accession>A0A8F5RC47</accession>
<dbReference type="SUPFAM" id="SSF55166">
    <property type="entry name" value="Hedgehog/DD-peptidase"/>
    <property type="match status" value="1"/>
</dbReference>
<evidence type="ECO:0000313" key="2">
    <source>
        <dbReference type="EMBL" id="QXN75267.1"/>
    </source>
</evidence>
<dbReference type="InterPro" id="IPR013230">
    <property type="entry name" value="Peptidase_M15A_C"/>
</dbReference>
<name>A0A8F5RC47_9VIRU</name>
<dbReference type="EMBL" id="MZ089802">
    <property type="protein sequence ID" value="QXN75267.1"/>
    <property type="molecule type" value="Genomic_DNA"/>
</dbReference>
<protein>
    <submittedName>
        <fullName evidence="2">Peptidase</fullName>
    </submittedName>
</protein>
<evidence type="ECO:0000259" key="1">
    <source>
        <dbReference type="Pfam" id="PF08291"/>
    </source>
</evidence>
<dbReference type="Pfam" id="PF08291">
    <property type="entry name" value="Peptidase_M15_3"/>
    <property type="match status" value="1"/>
</dbReference>
<organism evidence="2">
    <name type="scientific">Microvirus mar56</name>
    <dbReference type="NCBI Taxonomy" id="2851192"/>
    <lineage>
        <taxon>Viruses</taxon>
        <taxon>Monodnaviria</taxon>
        <taxon>Sangervirae</taxon>
        <taxon>Phixviricota</taxon>
        <taxon>Malgrandaviricetes</taxon>
        <taxon>Petitvirales</taxon>
        <taxon>Microviridae</taxon>
    </lineage>
</organism>
<sequence>MNKMRMNIQILHFLGLMCSNNFHFTVTSALRTPEQNIACNGAVNSQHLTGDAIDFAPYGSTSRASVIRLVEDYVDFDQFIIYPTFFHISFSDDVTRRPRHEIIKRK</sequence>
<dbReference type="InterPro" id="IPR009045">
    <property type="entry name" value="Zn_M74/Hedgehog-like"/>
</dbReference>